<dbReference type="SUPFAM" id="SSF53328">
    <property type="entry name" value="Formyltransferase"/>
    <property type="match status" value="1"/>
</dbReference>
<evidence type="ECO:0000256" key="1">
    <source>
        <dbReference type="ARBA" id="ARBA00005054"/>
    </source>
</evidence>
<organism evidence="6">
    <name type="scientific">uncultured Sulfurovum sp</name>
    <dbReference type="NCBI Taxonomy" id="269237"/>
    <lineage>
        <taxon>Bacteria</taxon>
        <taxon>Pseudomonadati</taxon>
        <taxon>Campylobacterota</taxon>
        <taxon>Epsilonproteobacteria</taxon>
        <taxon>Campylobacterales</taxon>
        <taxon>Sulfurovaceae</taxon>
        <taxon>Sulfurovum</taxon>
        <taxon>environmental samples</taxon>
    </lineage>
</organism>
<name>A0A6S6T6V1_9BACT</name>
<feature type="domain" description="Formyl transferase N-terminal" evidence="5">
    <location>
        <begin position="2"/>
        <end position="173"/>
    </location>
</feature>
<evidence type="ECO:0000256" key="2">
    <source>
        <dbReference type="ARBA" id="ARBA00022679"/>
    </source>
</evidence>
<dbReference type="InterPro" id="IPR004607">
    <property type="entry name" value="GART"/>
</dbReference>
<evidence type="ECO:0000256" key="3">
    <source>
        <dbReference type="ARBA" id="ARBA00022755"/>
    </source>
</evidence>
<evidence type="ECO:0000259" key="5">
    <source>
        <dbReference type="Pfam" id="PF00551"/>
    </source>
</evidence>
<dbReference type="AlphaFoldDB" id="A0A6S6T6V1"/>
<dbReference type="EC" id="2.1.2.2" evidence="4"/>
<keyword evidence="3" id="KW-0658">Purine biosynthesis</keyword>
<dbReference type="PANTHER" id="PTHR43369:SF2">
    <property type="entry name" value="PHOSPHORIBOSYLGLYCINAMIDE FORMYLTRANSFERASE"/>
    <property type="match status" value="1"/>
</dbReference>
<dbReference type="EMBL" id="CACVAP010000061">
    <property type="protein sequence ID" value="CAA6810933.1"/>
    <property type="molecule type" value="Genomic_DNA"/>
</dbReference>
<dbReference type="GO" id="GO:0005737">
    <property type="term" value="C:cytoplasm"/>
    <property type="evidence" value="ECO:0007669"/>
    <property type="project" value="TreeGrafter"/>
</dbReference>
<accession>A0A6S6T6V1</accession>
<keyword evidence="2 6" id="KW-0808">Transferase</keyword>
<dbReference type="GO" id="GO:0006189">
    <property type="term" value="P:'de novo' IMP biosynthetic process"/>
    <property type="evidence" value="ECO:0007669"/>
    <property type="project" value="InterPro"/>
</dbReference>
<evidence type="ECO:0000256" key="4">
    <source>
        <dbReference type="NCBIfam" id="TIGR00639"/>
    </source>
</evidence>
<dbReference type="InterPro" id="IPR002376">
    <property type="entry name" value="Formyl_transf_N"/>
</dbReference>
<proteinExistence type="predicted"/>
<reference evidence="6" key="1">
    <citation type="submission" date="2020-01" db="EMBL/GenBank/DDBJ databases">
        <authorList>
            <person name="Meier V. D."/>
            <person name="Meier V D."/>
        </authorList>
    </citation>
    <scope>NUCLEOTIDE SEQUENCE</scope>
    <source>
        <strain evidence="6">HLG_WM_MAG_06</strain>
    </source>
</reference>
<dbReference type="InterPro" id="IPR036477">
    <property type="entry name" value="Formyl_transf_N_sf"/>
</dbReference>
<dbReference type="NCBIfam" id="TIGR00639">
    <property type="entry name" value="PurN"/>
    <property type="match status" value="1"/>
</dbReference>
<dbReference type="PANTHER" id="PTHR43369">
    <property type="entry name" value="PHOSPHORIBOSYLGLYCINAMIDE FORMYLTRANSFERASE"/>
    <property type="match status" value="1"/>
</dbReference>
<gene>
    <name evidence="6" type="ORF">HELGO_WM5249</name>
</gene>
<dbReference type="Pfam" id="PF00551">
    <property type="entry name" value="Formyl_trans_N"/>
    <property type="match status" value="1"/>
</dbReference>
<dbReference type="GO" id="GO:0004644">
    <property type="term" value="F:phosphoribosylglycinamide formyltransferase activity"/>
    <property type="evidence" value="ECO:0007669"/>
    <property type="project" value="UniProtKB-UniRule"/>
</dbReference>
<dbReference type="Gene3D" id="3.40.50.170">
    <property type="entry name" value="Formyl transferase, N-terminal domain"/>
    <property type="match status" value="1"/>
</dbReference>
<sequence length="185" mass="20612">MKKIAILFSGTGTNLQYILEHLHAKEVEVVVALTNKADAGGIQFANEYNIPLEVIESASFDTRESFDAELVHALHYYKPDLTVLAGFMRILTPTFTEQIKAINLHPSLLPLHKGLMAIERSYDDENETGGVTVHWVSSELDGGQVILQKEIQKENKSFEEYELEVKGIEKVALAEGVMVALDNLD</sequence>
<evidence type="ECO:0000313" key="6">
    <source>
        <dbReference type="EMBL" id="CAA6810933.1"/>
    </source>
</evidence>
<comment type="pathway">
    <text evidence="1">Purine metabolism; IMP biosynthesis via de novo pathway; N(2)-formyl-N(1)-(5-phospho-D-ribosyl)glycinamide from N(1)-(5-phospho-D-ribosyl)glycinamide (10-formyl THF route): step 1/1.</text>
</comment>
<protein>
    <recommendedName>
        <fullName evidence="4">Phosphoribosylglycinamide formyltransferase</fullName>
        <ecNumber evidence="4">2.1.2.2</ecNumber>
    </recommendedName>
</protein>